<protein>
    <submittedName>
        <fullName evidence="2">Uncharacterized protein</fullName>
    </submittedName>
</protein>
<dbReference type="AlphaFoldDB" id="A0AAD9ZZF9"/>
<sequence length="105" mass="12075">MPRHPSRVMCPGHVMEIGLCVILEAMTCWEFHRFGVDVFLPRHLMSTNMTRDQQQRLQLPSLEADTEPGRLPQQSQDEEVSSVSKFSSRVGHRQGDSFVMLFNCK</sequence>
<dbReference type="EMBL" id="JANJYJ010000008">
    <property type="protein sequence ID" value="KAK3195323.1"/>
    <property type="molecule type" value="Genomic_DNA"/>
</dbReference>
<evidence type="ECO:0000256" key="1">
    <source>
        <dbReference type="SAM" id="MobiDB-lite"/>
    </source>
</evidence>
<feature type="region of interest" description="Disordered" evidence="1">
    <location>
        <begin position="51"/>
        <end position="88"/>
    </location>
</feature>
<comment type="caution">
    <text evidence="2">The sequence shown here is derived from an EMBL/GenBank/DDBJ whole genome shotgun (WGS) entry which is preliminary data.</text>
</comment>
<organism evidence="2 3">
    <name type="scientific">Dipteronia sinensis</name>
    <dbReference type="NCBI Taxonomy" id="43782"/>
    <lineage>
        <taxon>Eukaryota</taxon>
        <taxon>Viridiplantae</taxon>
        <taxon>Streptophyta</taxon>
        <taxon>Embryophyta</taxon>
        <taxon>Tracheophyta</taxon>
        <taxon>Spermatophyta</taxon>
        <taxon>Magnoliopsida</taxon>
        <taxon>eudicotyledons</taxon>
        <taxon>Gunneridae</taxon>
        <taxon>Pentapetalae</taxon>
        <taxon>rosids</taxon>
        <taxon>malvids</taxon>
        <taxon>Sapindales</taxon>
        <taxon>Sapindaceae</taxon>
        <taxon>Hippocastanoideae</taxon>
        <taxon>Acereae</taxon>
        <taxon>Dipteronia</taxon>
    </lineage>
</organism>
<reference evidence="2" key="1">
    <citation type="journal article" date="2023" name="Plant J.">
        <title>Genome sequences and population genomics provide insights into the demographic history, inbreeding, and mutation load of two 'living fossil' tree species of Dipteronia.</title>
        <authorList>
            <person name="Feng Y."/>
            <person name="Comes H.P."/>
            <person name="Chen J."/>
            <person name="Zhu S."/>
            <person name="Lu R."/>
            <person name="Zhang X."/>
            <person name="Li P."/>
            <person name="Qiu J."/>
            <person name="Olsen K.M."/>
            <person name="Qiu Y."/>
        </authorList>
    </citation>
    <scope>NUCLEOTIDE SEQUENCE</scope>
    <source>
        <strain evidence="2">NBL</strain>
    </source>
</reference>
<evidence type="ECO:0000313" key="3">
    <source>
        <dbReference type="Proteomes" id="UP001281410"/>
    </source>
</evidence>
<proteinExistence type="predicted"/>
<dbReference type="Proteomes" id="UP001281410">
    <property type="component" value="Unassembled WGS sequence"/>
</dbReference>
<evidence type="ECO:0000313" key="2">
    <source>
        <dbReference type="EMBL" id="KAK3195323.1"/>
    </source>
</evidence>
<gene>
    <name evidence="2" type="ORF">Dsin_026633</name>
</gene>
<name>A0AAD9ZZF9_9ROSI</name>
<accession>A0AAD9ZZF9</accession>
<keyword evidence="3" id="KW-1185">Reference proteome</keyword>